<evidence type="ECO:0000256" key="1">
    <source>
        <dbReference type="SAM" id="Phobius"/>
    </source>
</evidence>
<dbReference type="Pfam" id="PF20769">
    <property type="entry name" value="YPEB_N"/>
    <property type="match status" value="1"/>
</dbReference>
<keyword evidence="1" id="KW-0812">Transmembrane</keyword>
<keyword evidence="1" id="KW-0472">Membrane</keyword>
<dbReference type="RefSeq" id="WP_052045257.1">
    <property type="nucleotide sequence ID" value="NZ_AZTB01000038.1"/>
</dbReference>
<dbReference type="Pfam" id="PF03413">
    <property type="entry name" value="PepSY"/>
    <property type="match status" value="1"/>
</dbReference>
<gene>
    <name evidence="5" type="ORF">Y919_07955</name>
</gene>
<evidence type="ECO:0000259" key="2">
    <source>
        <dbReference type="Pfam" id="PF03413"/>
    </source>
</evidence>
<comment type="caution">
    <text evidence="5">The sequence shown here is derived from an EMBL/GenBank/DDBJ whole genome shotgun (WGS) entry which is preliminary data.</text>
</comment>
<dbReference type="Pfam" id="PF14620">
    <property type="entry name" value="YPEB_PepSY1-2"/>
    <property type="match status" value="1"/>
</dbReference>
<dbReference type="InterPro" id="IPR025711">
    <property type="entry name" value="PepSY"/>
</dbReference>
<name>A0A096BG34_9FIRM</name>
<dbReference type="Proteomes" id="UP000029622">
    <property type="component" value="Unassembled WGS sequence"/>
</dbReference>
<accession>A0A096BG34</accession>
<feature type="domain" description="Sporulation protein YpeB N-terminal" evidence="4">
    <location>
        <begin position="30"/>
        <end position="162"/>
    </location>
</feature>
<feature type="domain" description="PepSY" evidence="2">
    <location>
        <begin position="383"/>
        <end position="443"/>
    </location>
</feature>
<evidence type="ECO:0000313" key="5">
    <source>
        <dbReference type="EMBL" id="KGG80135.1"/>
    </source>
</evidence>
<evidence type="ECO:0000259" key="3">
    <source>
        <dbReference type="Pfam" id="PF14620"/>
    </source>
</evidence>
<dbReference type="GO" id="GO:0009847">
    <property type="term" value="P:spore germination"/>
    <property type="evidence" value="ECO:0007669"/>
    <property type="project" value="InterPro"/>
</dbReference>
<feature type="transmembrane region" description="Helical" evidence="1">
    <location>
        <begin position="6"/>
        <end position="25"/>
    </location>
</feature>
<dbReference type="AlphaFoldDB" id="A0A096BG34"/>
<feature type="domain" description="Sporulation protein YpeB PepSY1 and PepSY2" evidence="3">
    <location>
        <begin position="182"/>
        <end position="380"/>
    </location>
</feature>
<dbReference type="EMBL" id="AZTB01000038">
    <property type="protein sequence ID" value="KGG80135.1"/>
    <property type="molecule type" value="Genomic_DNA"/>
</dbReference>
<reference evidence="5 6" key="1">
    <citation type="submission" date="2013-12" db="EMBL/GenBank/DDBJ databases">
        <title>Draft genome sequence of Caloranaerobacter sp. H53214.</title>
        <authorList>
            <person name="Jiang L.J."/>
            <person name="Shao Z.Z."/>
            <person name="Long M.N."/>
        </authorList>
    </citation>
    <scope>NUCLEOTIDE SEQUENCE [LARGE SCALE GENOMIC DNA]</scope>
    <source>
        <strain evidence="5 6">H53214</strain>
    </source>
</reference>
<protein>
    <submittedName>
        <fullName evidence="5">Sporulation protein</fullName>
    </submittedName>
</protein>
<dbReference type="NCBIfam" id="TIGR02889">
    <property type="entry name" value="spore_YpeB"/>
    <property type="match status" value="1"/>
</dbReference>
<evidence type="ECO:0000313" key="6">
    <source>
        <dbReference type="Proteomes" id="UP000029622"/>
    </source>
</evidence>
<proteinExistence type="predicted"/>
<dbReference type="STRING" id="1156417.Y919_07955"/>
<dbReference type="InterPro" id="IPR048402">
    <property type="entry name" value="YpeB_N"/>
</dbReference>
<keyword evidence="1" id="KW-1133">Transmembrane helix</keyword>
<sequence>MKDKRWFLPGILGLAFIVVLVWGFVQYDIKNDYKKMLNNEYQRLFYDMKDNVENVQVNLSKVLLAESKDLNILLLSQIWQHALTAQEKLSQMPVSHKDLSKTEKFLNQAADYCYSLIQAYLDGKPITSKQRHALFALQDNASYLSKELSDLHNKIMKGNLNFNLVRRREDRELDRANENIMNARLTKFEEKVTNNYPELIYDGPFSDQVLNVKPRGLGGSIVDVNEAKEIAKKFVGIKKVRKITKFEEGKKSNAANIEAYTFSISPENMSKERAIYISVSKKGGKIIWMMNPRPVNRKKLSINDALKYAKRFLEEKGYKSMEPNYLLKFDGVVLFNFAYKDDNVTIYADNIKVKVALDNGEIVGFDAAAYLKSHYDRDLPEPKLTEEEARDRVKLDFDIENVRLALIPKNGIKEILCYEFKGKYKGSNFIVYINAETGKEEKILKVIKDENGILMI</sequence>
<dbReference type="InterPro" id="IPR014239">
    <property type="entry name" value="YpeB_PepSY1-2"/>
</dbReference>
<evidence type="ECO:0000259" key="4">
    <source>
        <dbReference type="Pfam" id="PF20769"/>
    </source>
</evidence>
<organism evidence="5 6">
    <name type="scientific">Caloranaerobacter azorensis H53214</name>
    <dbReference type="NCBI Taxonomy" id="1156417"/>
    <lineage>
        <taxon>Bacteria</taxon>
        <taxon>Bacillati</taxon>
        <taxon>Bacillota</taxon>
        <taxon>Tissierellia</taxon>
        <taxon>Tissierellales</taxon>
        <taxon>Thermohalobacteraceae</taxon>
        <taxon>Caloranaerobacter</taxon>
    </lineage>
</organism>